<dbReference type="Pfam" id="PF01784">
    <property type="entry name" value="DUF34_NIF3"/>
    <property type="match status" value="1"/>
</dbReference>
<dbReference type="PANTHER" id="PTHR13799">
    <property type="entry name" value="NGG1 INTERACTING FACTOR 3"/>
    <property type="match status" value="1"/>
</dbReference>
<protein>
    <recommendedName>
        <fullName evidence="4">GTP cyclohydrolase 1 type 2 homolog YbgI</fullName>
    </recommendedName>
</protein>
<dbReference type="AlphaFoldDB" id="A0A3B1DQS6"/>
<dbReference type="SUPFAM" id="SSF102705">
    <property type="entry name" value="NIF3 (NGG1p interacting factor 3)-like"/>
    <property type="match status" value="1"/>
</dbReference>
<evidence type="ECO:0008006" key="4">
    <source>
        <dbReference type="Google" id="ProtNLM"/>
    </source>
</evidence>
<accession>A0A3B1DQS6</accession>
<dbReference type="EMBL" id="UOGL01000205">
    <property type="protein sequence ID" value="VAX38448.1"/>
    <property type="molecule type" value="Genomic_DNA"/>
</dbReference>
<gene>
    <name evidence="3" type="ORF">MNBD_PLANCTO02-1367</name>
</gene>
<reference evidence="3" key="1">
    <citation type="submission" date="2018-06" db="EMBL/GenBank/DDBJ databases">
        <authorList>
            <person name="Zhirakovskaya E."/>
        </authorList>
    </citation>
    <scope>NUCLEOTIDE SEQUENCE</scope>
</reference>
<dbReference type="GO" id="GO:0046872">
    <property type="term" value="F:metal ion binding"/>
    <property type="evidence" value="ECO:0007669"/>
    <property type="project" value="UniProtKB-KW"/>
</dbReference>
<dbReference type="Gene3D" id="3.40.1390.30">
    <property type="entry name" value="NIF3 (NGG1p interacting factor 3)-like"/>
    <property type="match status" value="2"/>
</dbReference>
<dbReference type="PANTHER" id="PTHR13799:SF14">
    <property type="entry name" value="GTP CYCLOHYDROLASE 1 TYPE 2 HOMOLOG"/>
    <property type="match status" value="1"/>
</dbReference>
<name>A0A3B1DQS6_9ZZZZ</name>
<evidence type="ECO:0000313" key="3">
    <source>
        <dbReference type="EMBL" id="VAX38448.1"/>
    </source>
</evidence>
<evidence type="ECO:0000256" key="2">
    <source>
        <dbReference type="ARBA" id="ARBA00022723"/>
    </source>
</evidence>
<comment type="similarity">
    <text evidence="1">Belongs to the GTP cyclohydrolase I type 2/NIF3 family.</text>
</comment>
<dbReference type="InterPro" id="IPR036069">
    <property type="entry name" value="DUF34/NIF3_sf"/>
</dbReference>
<dbReference type="NCBIfam" id="TIGR00486">
    <property type="entry name" value="YbgI_SA1388"/>
    <property type="match status" value="1"/>
</dbReference>
<organism evidence="3">
    <name type="scientific">hydrothermal vent metagenome</name>
    <dbReference type="NCBI Taxonomy" id="652676"/>
    <lineage>
        <taxon>unclassified sequences</taxon>
        <taxon>metagenomes</taxon>
        <taxon>ecological metagenomes</taxon>
    </lineage>
</organism>
<dbReference type="InterPro" id="IPR002678">
    <property type="entry name" value="DUF34/NIF3"/>
</dbReference>
<proteinExistence type="inferred from homology"/>
<sequence>MSTLANLLTFLESFAPLHLSEEWDNTGLLIGDRFCMQEISSIMTCLTLTPDVAEEAVSQNANLIITHHPILFRPVQRLTSETSEGSMILQLIKAGIAIYSPHTSYDSAQEGINQQIAESIALTNIGILRPAESISTEEETPCGTGRFGDLKEPQTLSALNEQIKQVLQIDSLQFVGQLDTSITRIGIACGAAAELMHDALNHNCQALLTGEARFHASLEARTLGIALVIAGHYATERPAMERLAKRLQVEFSSLKTWCSNTERDPVNWG</sequence>
<keyword evidence="2" id="KW-0479">Metal-binding</keyword>
<dbReference type="GO" id="GO:0005737">
    <property type="term" value="C:cytoplasm"/>
    <property type="evidence" value="ECO:0007669"/>
    <property type="project" value="TreeGrafter"/>
</dbReference>
<dbReference type="FunFam" id="3.40.1390.30:FF:000001">
    <property type="entry name" value="GTP cyclohydrolase 1 type 2"/>
    <property type="match status" value="1"/>
</dbReference>
<evidence type="ECO:0000256" key="1">
    <source>
        <dbReference type="ARBA" id="ARBA00006964"/>
    </source>
</evidence>